<evidence type="ECO:0000313" key="3">
    <source>
        <dbReference type="EMBL" id="KAG8456725.1"/>
    </source>
</evidence>
<dbReference type="PANTHER" id="PTHR14919">
    <property type="entry name" value="KPL2-RELATED"/>
    <property type="match status" value="1"/>
</dbReference>
<dbReference type="Proteomes" id="UP000812440">
    <property type="component" value="Chromosome 1"/>
</dbReference>
<protein>
    <recommendedName>
        <fullName evidence="2">SPEF2 C-terminal domain-containing protein</fullName>
    </recommendedName>
</protein>
<evidence type="ECO:0000313" key="4">
    <source>
        <dbReference type="Proteomes" id="UP000812440"/>
    </source>
</evidence>
<dbReference type="OrthoDB" id="62528at2759"/>
<reference evidence="3" key="1">
    <citation type="thesis" date="2020" institute="ProQuest LLC" country="789 East Eisenhower Parkway, Ann Arbor, MI, USA">
        <title>Comparative Genomics and Chromosome Evolution.</title>
        <authorList>
            <person name="Mudd A.B."/>
        </authorList>
    </citation>
    <scope>NUCLEOTIDE SEQUENCE</scope>
    <source>
        <strain evidence="3">Female2</strain>
        <tissue evidence="3">Blood</tissue>
    </source>
</reference>
<dbReference type="InterPro" id="IPR027417">
    <property type="entry name" value="P-loop_NTPase"/>
</dbReference>
<dbReference type="GO" id="GO:0007288">
    <property type="term" value="P:sperm axoneme assembly"/>
    <property type="evidence" value="ECO:0007669"/>
    <property type="project" value="TreeGrafter"/>
</dbReference>
<dbReference type="GO" id="GO:0002177">
    <property type="term" value="C:manchette"/>
    <property type="evidence" value="ECO:0007669"/>
    <property type="project" value="TreeGrafter"/>
</dbReference>
<feature type="compositionally biased region" description="Basic and acidic residues" evidence="1">
    <location>
        <begin position="337"/>
        <end position="348"/>
    </location>
</feature>
<sequence>FLDDNDYEEYKDMAGEWSPPQSSGLKAPAPNNNVLGYVVGRLLEIGSPPSEPSESPVFPPFPIKGCVLGKLYSGKSTCLTHLTQVYSIQVICVETLLQEALQAYHHGEMEVIRTVPDSEQEKANEKYTLSTRARFGEMAEKHLKNGESVPDELLINILVEAINHIPENKGWIIESFPMTLNQAKLLEKALTGLDTDQIPTKGKKRKISPLVTGPKAPKDISIPPPALDFALLIDVSDSEVLKRVAATISIANGEIDPSVSEDKPSSISTTKLKTVNQTVDQIQHRLTGFLDSWKNLENWFSEQQNVLIKVNGEVEVDILCKKVEEVFLTALYNKQNQGKETDKKEDPPHPPPIETPPPPSPPPPPDTSKDTRPPSASSKSEKKGRKGSKSPKESQKRSDSSKDKKGKKPETPKGKESQKSGSPRGRSPGKKSKSLPATPEPVAVTPVEPPPVQPGSPEWVYVNEPLPKEISEFLVPYWETIENTYQTTIKTVLRSLREERLIVVHYLYDIRNKFKDYLKRPDHKQEFVSQWQSDFNSTAEDLWEDEETRAELHQRVDDLRDRLWDICDKRKEEAEQERTDIMQDGWLQDHIGILLNHFLSLMQVEIDRFQDTMRLLSDYYLGMEGKVPSESNQDFTRIPLVDIVNANLQAEIENAKRIPLVPRRPQSSEQNTGKQKSRTNVKEKEDRPLENLGQISEVDEKLVTDTLQTALTAITSMLSLEKQSKEEEDEKEKQMMEMREKDRIKASKAASRASHKDGKKKSPDRKKGGKSPGPAIPTPLLQTQEESVEMQKKQEIKLKMKQEHLAALESEVTAASLRLELIKIKALDFCNDIASQAESAYKDMEMWLGAQFLAEMSSIEKLINIARHHIESSTKLKFELILEKTDFYINSDVQVIPDPPPPPRPPSVESSVNATLTISQLNKLHQQLFQVAPEGLISSKMFIDILVDLTSTNLGNDILPDQWMQLKLPEIKEITSELSQSCDVVNWRMFLLSASLPWPHPTLPQLLNTLHSFKATDHKGCGTVTQEEYGQVKLWFTGTTEESVPDSPTEPLPFNRLEHLITYFFNMFADRRRTPLQLDYTDMLLHFASHSNPVEGFFRALSVLTGKPVLRAQGNNGIFKSLPAMDVIRQSNEKMTKNEDQALQEADTVTVTLDEIVRVFRYSTGNDGDNHRFSTEHTHNKSYYKSLSHIFAELGVGNEECVTVSDLMSHPVFQDLLNNCHLYKFPVSR</sequence>
<dbReference type="Gene3D" id="3.40.50.300">
    <property type="entry name" value="P-loop containing nucleotide triphosphate hydrolases"/>
    <property type="match status" value="1"/>
</dbReference>
<feature type="compositionally biased region" description="Basic and acidic residues" evidence="1">
    <location>
        <begin position="680"/>
        <end position="689"/>
    </location>
</feature>
<name>A0A8T2KH38_9PIPI</name>
<dbReference type="Pfam" id="PF24082">
    <property type="entry name" value="SPEF2_C"/>
    <property type="match status" value="1"/>
</dbReference>
<dbReference type="InterPro" id="IPR056199">
    <property type="entry name" value="SPEF2_C"/>
</dbReference>
<dbReference type="PANTHER" id="PTHR14919:SF0">
    <property type="entry name" value="SPERM FLAGELLAR PROTEIN 2"/>
    <property type="match status" value="1"/>
</dbReference>
<dbReference type="GO" id="GO:0097225">
    <property type="term" value="C:sperm midpiece"/>
    <property type="evidence" value="ECO:0007669"/>
    <property type="project" value="TreeGrafter"/>
</dbReference>
<evidence type="ECO:0000256" key="1">
    <source>
        <dbReference type="SAM" id="MobiDB-lite"/>
    </source>
</evidence>
<feature type="region of interest" description="Disordered" evidence="1">
    <location>
        <begin position="337"/>
        <end position="456"/>
    </location>
</feature>
<accession>A0A8T2KH38</accession>
<dbReference type="AlphaFoldDB" id="A0A8T2KH38"/>
<feature type="compositionally biased region" description="Basic and acidic residues" evidence="1">
    <location>
        <begin position="731"/>
        <end position="745"/>
    </location>
</feature>
<feature type="domain" description="SPEF2 C-terminal" evidence="2">
    <location>
        <begin position="915"/>
        <end position="1110"/>
    </location>
</feature>
<feature type="compositionally biased region" description="Polar residues" evidence="1">
    <location>
        <begin position="19"/>
        <end position="28"/>
    </location>
</feature>
<feature type="compositionally biased region" description="Basic residues" evidence="1">
    <location>
        <begin position="757"/>
        <end position="769"/>
    </location>
</feature>
<feature type="region of interest" description="Disordered" evidence="1">
    <location>
        <begin position="722"/>
        <end position="789"/>
    </location>
</feature>
<feature type="region of interest" description="Disordered" evidence="1">
    <location>
        <begin position="657"/>
        <end position="693"/>
    </location>
</feature>
<feature type="non-terminal residue" evidence="3">
    <location>
        <position position="1229"/>
    </location>
</feature>
<feature type="compositionally biased region" description="Basic and acidic residues" evidence="1">
    <location>
        <begin position="390"/>
        <end position="418"/>
    </location>
</feature>
<feature type="compositionally biased region" description="Pro residues" evidence="1">
    <location>
        <begin position="349"/>
        <end position="366"/>
    </location>
</feature>
<feature type="region of interest" description="Disordered" evidence="1">
    <location>
        <begin position="1"/>
        <end position="28"/>
    </location>
</feature>
<comment type="caution">
    <text evidence="3">The sequence shown here is derived from an EMBL/GenBank/DDBJ whole genome shotgun (WGS) entry which is preliminary data.</text>
</comment>
<feature type="compositionally biased region" description="Polar residues" evidence="1">
    <location>
        <begin position="665"/>
        <end position="674"/>
    </location>
</feature>
<dbReference type="SUPFAM" id="SSF52540">
    <property type="entry name" value="P-loop containing nucleoside triphosphate hydrolases"/>
    <property type="match status" value="1"/>
</dbReference>
<gene>
    <name evidence="3" type="ORF">GDO86_002490</name>
</gene>
<organism evidence="3 4">
    <name type="scientific">Hymenochirus boettgeri</name>
    <name type="common">Congo dwarf clawed frog</name>
    <dbReference type="NCBI Taxonomy" id="247094"/>
    <lineage>
        <taxon>Eukaryota</taxon>
        <taxon>Metazoa</taxon>
        <taxon>Chordata</taxon>
        <taxon>Craniata</taxon>
        <taxon>Vertebrata</taxon>
        <taxon>Euteleostomi</taxon>
        <taxon>Amphibia</taxon>
        <taxon>Batrachia</taxon>
        <taxon>Anura</taxon>
        <taxon>Pipoidea</taxon>
        <taxon>Pipidae</taxon>
        <taxon>Pipinae</taxon>
        <taxon>Hymenochirus</taxon>
    </lineage>
</organism>
<dbReference type="EMBL" id="JAACNH010000001">
    <property type="protein sequence ID" value="KAG8456725.1"/>
    <property type="molecule type" value="Genomic_DNA"/>
</dbReference>
<evidence type="ECO:0000259" key="2">
    <source>
        <dbReference type="Pfam" id="PF24082"/>
    </source>
</evidence>
<dbReference type="InterPro" id="IPR052634">
    <property type="entry name" value="Sperm_flagellar-bone_growth"/>
</dbReference>
<dbReference type="Pfam" id="PF00406">
    <property type="entry name" value="ADK"/>
    <property type="match status" value="1"/>
</dbReference>
<feature type="compositionally biased region" description="Low complexity" evidence="1">
    <location>
        <begin position="436"/>
        <end position="446"/>
    </location>
</feature>
<proteinExistence type="predicted"/>
<keyword evidence="4" id="KW-1185">Reference proteome</keyword>